<evidence type="ECO:0000313" key="9">
    <source>
        <dbReference type="EMBL" id="OGM64368.1"/>
    </source>
</evidence>
<evidence type="ECO:0000256" key="6">
    <source>
        <dbReference type="ARBA" id="ARBA00022989"/>
    </source>
</evidence>
<comment type="subcellular location">
    <subcellularLocation>
        <location evidence="1">Cell membrane</location>
        <topology evidence="1">Multi-pass membrane protein</topology>
    </subcellularLocation>
</comment>
<sequence>MSRKDLIRSILAIVVITLLVMPLVLTFNEILTKVFEKFTLYNLLENFWVPIQVRIVGLVVRSFDLSYIPIKGGMIVNGIEMKMTWNCLGWQSILLFSISAILGLSGSKATFFSKFQTLFLGLFFLFWLNIARITTTVLLAVYSMPIFRIVYHDLFAAILTIFFLIFFWWFSYSFLLTEKI</sequence>
<dbReference type="Proteomes" id="UP000176725">
    <property type="component" value="Unassembled WGS sequence"/>
</dbReference>
<gene>
    <name evidence="9" type="ORF">A2893_00680</name>
</gene>
<feature type="transmembrane region" description="Helical" evidence="8">
    <location>
        <begin position="88"/>
        <end position="106"/>
    </location>
</feature>
<keyword evidence="2" id="KW-1003">Cell membrane</keyword>
<evidence type="ECO:0000256" key="5">
    <source>
        <dbReference type="ARBA" id="ARBA00022801"/>
    </source>
</evidence>
<name>A0A1F8BM71_9BACT</name>
<reference evidence="9 10" key="1">
    <citation type="journal article" date="2016" name="Nat. Commun.">
        <title>Thousands of microbial genomes shed light on interconnected biogeochemical processes in an aquifer system.</title>
        <authorList>
            <person name="Anantharaman K."/>
            <person name="Brown C.T."/>
            <person name="Hug L.A."/>
            <person name="Sharon I."/>
            <person name="Castelle C.J."/>
            <person name="Probst A.J."/>
            <person name="Thomas B.C."/>
            <person name="Singh A."/>
            <person name="Wilkins M.J."/>
            <person name="Karaoz U."/>
            <person name="Brodie E.L."/>
            <person name="Williams K.H."/>
            <person name="Hubbard S.S."/>
            <person name="Banfield J.F."/>
        </authorList>
    </citation>
    <scope>NUCLEOTIDE SEQUENCE [LARGE SCALE GENOMIC DNA]</scope>
</reference>
<dbReference type="GO" id="GO:0006508">
    <property type="term" value="P:proteolysis"/>
    <property type="evidence" value="ECO:0007669"/>
    <property type="project" value="UniProtKB-KW"/>
</dbReference>
<keyword evidence="7 8" id="KW-0472">Membrane</keyword>
<evidence type="ECO:0000256" key="7">
    <source>
        <dbReference type="ARBA" id="ARBA00023136"/>
    </source>
</evidence>
<evidence type="ECO:0000256" key="1">
    <source>
        <dbReference type="ARBA" id="ARBA00004651"/>
    </source>
</evidence>
<evidence type="ECO:0000313" key="10">
    <source>
        <dbReference type="Proteomes" id="UP000176725"/>
    </source>
</evidence>
<dbReference type="GO" id="GO:0008233">
    <property type="term" value="F:peptidase activity"/>
    <property type="evidence" value="ECO:0007669"/>
    <property type="project" value="UniProtKB-KW"/>
</dbReference>
<dbReference type="EMBL" id="MGHH01000010">
    <property type="protein sequence ID" value="OGM64368.1"/>
    <property type="molecule type" value="Genomic_DNA"/>
</dbReference>
<evidence type="ECO:0000256" key="8">
    <source>
        <dbReference type="SAM" id="Phobius"/>
    </source>
</evidence>
<evidence type="ECO:0000256" key="2">
    <source>
        <dbReference type="ARBA" id="ARBA00022475"/>
    </source>
</evidence>
<feature type="transmembrane region" description="Helical" evidence="8">
    <location>
        <begin position="118"/>
        <end position="142"/>
    </location>
</feature>
<dbReference type="AlphaFoldDB" id="A0A1F8BM71"/>
<evidence type="ECO:0000256" key="3">
    <source>
        <dbReference type="ARBA" id="ARBA00022670"/>
    </source>
</evidence>
<dbReference type="InterPro" id="IPR026392">
    <property type="entry name" value="Exo/Archaeosortase_dom"/>
</dbReference>
<dbReference type="STRING" id="1802521.A2893_00680"/>
<dbReference type="NCBIfam" id="TIGR04178">
    <property type="entry name" value="exo_archaeo"/>
    <property type="match status" value="1"/>
</dbReference>
<evidence type="ECO:0000256" key="4">
    <source>
        <dbReference type="ARBA" id="ARBA00022692"/>
    </source>
</evidence>
<feature type="transmembrane region" description="Helical" evidence="8">
    <location>
        <begin position="7"/>
        <end position="27"/>
    </location>
</feature>
<proteinExistence type="predicted"/>
<protein>
    <recommendedName>
        <fullName evidence="11">Exosortase/archaeosortase family protein</fullName>
    </recommendedName>
</protein>
<organism evidence="9 10">
    <name type="scientific">Candidatus Woesebacteria bacterium RIFCSPLOWO2_01_FULL_39_25</name>
    <dbReference type="NCBI Taxonomy" id="1802521"/>
    <lineage>
        <taxon>Bacteria</taxon>
        <taxon>Candidatus Woeseibacteriota</taxon>
    </lineage>
</organism>
<feature type="transmembrane region" description="Helical" evidence="8">
    <location>
        <begin position="154"/>
        <end position="175"/>
    </location>
</feature>
<keyword evidence="3" id="KW-0645">Protease</keyword>
<keyword evidence="4 8" id="KW-0812">Transmembrane</keyword>
<comment type="caution">
    <text evidence="9">The sequence shown here is derived from an EMBL/GenBank/DDBJ whole genome shotgun (WGS) entry which is preliminary data.</text>
</comment>
<keyword evidence="5" id="KW-0378">Hydrolase</keyword>
<dbReference type="GO" id="GO:0005886">
    <property type="term" value="C:plasma membrane"/>
    <property type="evidence" value="ECO:0007669"/>
    <property type="project" value="UniProtKB-SubCell"/>
</dbReference>
<evidence type="ECO:0008006" key="11">
    <source>
        <dbReference type="Google" id="ProtNLM"/>
    </source>
</evidence>
<keyword evidence="6 8" id="KW-1133">Transmembrane helix</keyword>
<accession>A0A1F8BM71</accession>